<accession>A0A9W4N096</accession>
<dbReference type="Pfam" id="PF14558">
    <property type="entry name" value="TRP_N"/>
    <property type="match status" value="1"/>
</dbReference>
<dbReference type="GO" id="GO:0016020">
    <property type="term" value="C:membrane"/>
    <property type="evidence" value="ECO:0007669"/>
    <property type="project" value="UniProtKB-SubCell"/>
</dbReference>
<dbReference type="InterPro" id="IPR010308">
    <property type="entry name" value="TRP_C"/>
</dbReference>
<feature type="transmembrane region" description="Helical" evidence="8">
    <location>
        <begin position="585"/>
        <end position="615"/>
    </location>
</feature>
<sequence length="707" mass="78144">MQLNAPRFGACMLILLQSLHLVQAERLISAEGLTKCSDSSEVQINNFNAVFTPGNSSISLNFDGYSSVAGDVLIDVELLVYGYKAMTKTLDPCDLELSVFCPMKAIELQLPTITQTLGQSVLSQIPSEYFLHLLRCLKISCFTFNVPPVDPQILARSLLTRCVIGIAYTVPDLDAVIRIKLKYKSGSNKNNQITCLETRVHNGKTVFQAGVGWTLAIISGVGLIASTVISLLGHSNTATHLAFRSLAFLGFLQSQAMAGMTAVNMPPFVQSWTQNMQWSMGIVRANALQTIATWFQRATGGTPSNVLTNSENVSLVLQKRGSIAARATTTGSQMIFRGIERVGIRDKIELTNIFMTGYLFFYFVVALVAACVGLLLLVRAILAKKPTSLEKLDRAMGVTQDWKTILRNTFFRLACIGYPQMCVLCLWELTRRDSAAEIVLGITMWLVTTGVLAFAAFKVFQRGLRSKQQHNTAAYTLYSDPATLNQWGCLYIYYRAPVYYFLVPSLVYIIVKGMVIAFAQSNPVAQTIVLLILELCMMLAVGIIKPFMSKGANVVAISTGVLNSLNAIFLLVFSDVFDQPDLMTGILGVLFFIFNAIFTLVLLIYLLVGLVYAIFFKKPDTKYRTLADDRDSFRWSRNNTTTELSSLEKIARGEDDTEAHPHHPARVASAPPSDEDVSMAARRPYNDVVDPSLPLFPTSYDPGRRRS</sequence>
<dbReference type="InterPro" id="IPR032800">
    <property type="entry name" value="TRP_N"/>
</dbReference>
<dbReference type="AlphaFoldDB" id="A0A9W4N096"/>
<evidence type="ECO:0000313" key="12">
    <source>
        <dbReference type="Proteomes" id="UP001152592"/>
    </source>
</evidence>
<dbReference type="PANTHER" id="PTHR31145">
    <property type="entry name" value="INTEGRAL MEMBRANE PROTEIN (AFU_ORTHOLOGUE AFUA_7G01610)"/>
    <property type="match status" value="1"/>
</dbReference>
<comment type="caution">
    <text evidence="11">The sequence shown here is derived from an EMBL/GenBank/DDBJ whole genome shotgun (WGS) entry which is preliminary data.</text>
</comment>
<dbReference type="InterPro" id="IPR040241">
    <property type="entry name" value="TRP_Flc/Pkd2-like"/>
</dbReference>
<feature type="compositionally biased region" description="Basic and acidic residues" evidence="7">
    <location>
        <begin position="652"/>
        <end position="661"/>
    </location>
</feature>
<dbReference type="SMART" id="SM01320">
    <property type="entry name" value="TRP_N"/>
    <property type="match status" value="1"/>
</dbReference>
<evidence type="ECO:0000256" key="3">
    <source>
        <dbReference type="ARBA" id="ARBA00022692"/>
    </source>
</evidence>
<organism evidence="11 12">
    <name type="scientific">Penicillium salamii</name>
    <dbReference type="NCBI Taxonomy" id="1612424"/>
    <lineage>
        <taxon>Eukaryota</taxon>
        <taxon>Fungi</taxon>
        <taxon>Dikarya</taxon>
        <taxon>Ascomycota</taxon>
        <taxon>Pezizomycotina</taxon>
        <taxon>Eurotiomycetes</taxon>
        <taxon>Eurotiomycetidae</taxon>
        <taxon>Eurotiales</taxon>
        <taxon>Aspergillaceae</taxon>
        <taxon>Penicillium</taxon>
    </lineage>
</organism>
<evidence type="ECO:0000256" key="6">
    <source>
        <dbReference type="ARBA" id="ARBA00023136"/>
    </source>
</evidence>
<dbReference type="Proteomes" id="UP001152592">
    <property type="component" value="Unassembled WGS sequence"/>
</dbReference>
<dbReference type="GO" id="GO:0009272">
    <property type="term" value="P:fungal-type cell wall biogenesis"/>
    <property type="evidence" value="ECO:0007669"/>
    <property type="project" value="TreeGrafter"/>
</dbReference>
<evidence type="ECO:0000256" key="8">
    <source>
        <dbReference type="SAM" id="Phobius"/>
    </source>
</evidence>
<keyword evidence="4 9" id="KW-0732">Signal</keyword>
<dbReference type="PANTHER" id="PTHR31145:SF2">
    <property type="entry name" value="FLAVIN CARRIER PROTEIN 2"/>
    <property type="match status" value="1"/>
</dbReference>
<keyword evidence="3 8" id="KW-0812">Transmembrane</keyword>
<evidence type="ECO:0000256" key="1">
    <source>
        <dbReference type="ARBA" id="ARBA00004141"/>
    </source>
</evidence>
<evidence type="ECO:0000259" key="10">
    <source>
        <dbReference type="SMART" id="SM01320"/>
    </source>
</evidence>
<dbReference type="GO" id="GO:0055085">
    <property type="term" value="P:transmembrane transport"/>
    <property type="evidence" value="ECO:0007669"/>
    <property type="project" value="TreeGrafter"/>
</dbReference>
<feature type="domain" description="ML-like" evidence="10">
    <location>
        <begin position="26"/>
        <end position="207"/>
    </location>
</feature>
<dbReference type="Pfam" id="PF06011">
    <property type="entry name" value="TRP"/>
    <property type="match status" value="1"/>
</dbReference>
<feature type="transmembrane region" description="Helical" evidence="8">
    <location>
        <begin position="498"/>
        <end position="518"/>
    </location>
</feature>
<feature type="transmembrane region" description="Helical" evidence="8">
    <location>
        <begin position="551"/>
        <end position="573"/>
    </location>
</feature>
<keyword evidence="5 8" id="KW-1133">Transmembrane helix</keyword>
<feature type="transmembrane region" description="Helical" evidence="8">
    <location>
        <begin position="359"/>
        <end position="382"/>
    </location>
</feature>
<feature type="signal peptide" evidence="9">
    <location>
        <begin position="1"/>
        <end position="24"/>
    </location>
</feature>
<evidence type="ECO:0000256" key="5">
    <source>
        <dbReference type="ARBA" id="ARBA00022989"/>
    </source>
</evidence>
<keyword evidence="6 8" id="KW-0472">Membrane</keyword>
<feature type="transmembrane region" description="Helical" evidence="8">
    <location>
        <begin position="211"/>
        <end position="233"/>
    </location>
</feature>
<proteinExistence type="inferred from homology"/>
<feature type="chain" id="PRO_5040719852" description="ML-like domain-containing protein" evidence="9">
    <location>
        <begin position="25"/>
        <end position="707"/>
    </location>
</feature>
<feature type="transmembrane region" description="Helical" evidence="8">
    <location>
        <begin position="410"/>
        <end position="429"/>
    </location>
</feature>
<feature type="region of interest" description="Disordered" evidence="7">
    <location>
        <begin position="652"/>
        <end position="707"/>
    </location>
</feature>
<evidence type="ECO:0000256" key="9">
    <source>
        <dbReference type="SAM" id="SignalP"/>
    </source>
</evidence>
<protein>
    <recommendedName>
        <fullName evidence="10">ML-like domain-containing protein</fullName>
    </recommendedName>
</protein>
<feature type="transmembrane region" description="Helical" evidence="8">
    <location>
        <begin position="435"/>
        <end position="457"/>
    </location>
</feature>
<gene>
    <name evidence="11" type="ORF">PSALAMII_LOCUS547</name>
</gene>
<comment type="similarity">
    <text evidence="2">Belongs to the transient receptor potential (TRP) ion channel family.</text>
</comment>
<evidence type="ECO:0000256" key="4">
    <source>
        <dbReference type="ARBA" id="ARBA00022729"/>
    </source>
</evidence>
<comment type="subcellular location">
    <subcellularLocation>
        <location evidence="1">Membrane</location>
        <topology evidence="1">Multi-pass membrane protein</topology>
    </subcellularLocation>
</comment>
<evidence type="ECO:0000256" key="7">
    <source>
        <dbReference type="SAM" id="MobiDB-lite"/>
    </source>
</evidence>
<feature type="transmembrane region" description="Helical" evidence="8">
    <location>
        <begin position="524"/>
        <end position="544"/>
    </location>
</feature>
<reference evidence="11" key="1">
    <citation type="submission" date="2021-07" db="EMBL/GenBank/DDBJ databases">
        <authorList>
            <person name="Branca A.L. A."/>
        </authorList>
    </citation>
    <scope>NUCLEOTIDE SEQUENCE</scope>
</reference>
<name>A0A9W4N096_9EURO</name>
<feature type="transmembrane region" description="Helical" evidence="8">
    <location>
        <begin position="245"/>
        <end position="263"/>
    </location>
</feature>
<dbReference type="EMBL" id="CAJVPD010000022">
    <property type="protein sequence ID" value="CAG8243385.1"/>
    <property type="molecule type" value="Genomic_DNA"/>
</dbReference>
<evidence type="ECO:0000313" key="11">
    <source>
        <dbReference type="EMBL" id="CAG8243385.1"/>
    </source>
</evidence>
<dbReference type="OrthoDB" id="5364312at2759"/>
<evidence type="ECO:0000256" key="2">
    <source>
        <dbReference type="ARBA" id="ARBA00010642"/>
    </source>
</evidence>